<dbReference type="EMBL" id="CP009110">
    <property type="protein sequence ID" value="AIJ26392.1"/>
    <property type="molecule type" value="Genomic_DNA"/>
</dbReference>
<dbReference type="PATRIC" id="fig|1068978.7.peg.6767"/>
<organism evidence="2 4">
    <name type="scientific">Amycolatopsis methanolica 239</name>
    <dbReference type="NCBI Taxonomy" id="1068978"/>
    <lineage>
        <taxon>Bacteria</taxon>
        <taxon>Bacillati</taxon>
        <taxon>Actinomycetota</taxon>
        <taxon>Actinomycetes</taxon>
        <taxon>Pseudonocardiales</taxon>
        <taxon>Pseudonocardiaceae</taxon>
        <taxon>Amycolatopsis</taxon>
        <taxon>Amycolatopsis methanolica group</taxon>
    </lineage>
</organism>
<evidence type="ECO:0000313" key="3">
    <source>
        <dbReference type="EMBL" id="AIJ26451.1"/>
    </source>
</evidence>
<reference evidence="2 4" key="1">
    <citation type="submission" date="2014-07" db="EMBL/GenBank/DDBJ databases">
        <title>Whole Genome Sequence of the Amycolatopsis methanolica 239.</title>
        <authorList>
            <person name="Tang B."/>
        </authorList>
    </citation>
    <scope>NUCLEOTIDE SEQUENCE [LARGE SCALE GENOMIC DNA]</scope>
    <source>
        <strain evidence="2 4">239</strain>
    </source>
</reference>
<dbReference type="HOGENOM" id="CLU_1438329_0_0_11"/>
<gene>
    <name evidence="2" type="ORF">AMETH_6300</name>
    <name evidence="3" type="ORF">AMETH_6359</name>
</gene>
<feature type="region of interest" description="Disordered" evidence="1">
    <location>
        <begin position="1"/>
        <end position="23"/>
    </location>
</feature>
<keyword evidence="4" id="KW-1185">Reference proteome</keyword>
<evidence type="ECO:0000313" key="4">
    <source>
        <dbReference type="Proteomes" id="UP000062973"/>
    </source>
</evidence>
<sequence>MRPAERHSAAHNSGRRTGHPVGGGRVIAVWPDDPTDVFPVARREPTVPFLTIWQRESGEVPVPDSAGGQHHGRADDHVSVNSFYEERGAWPPRPPAVRDTPERRGLWARLVAALRRGRPVPPAQPVVYRCTNKPPGSTHYYREAAPGRWELALTPTFDIPVPIEERTRAEIEARGHMLVPISGGQPRG</sequence>
<dbReference type="KEGG" id="amq:AMETH_6300"/>
<dbReference type="EMBL" id="CP009110">
    <property type="protein sequence ID" value="AIJ26451.1"/>
    <property type="molecule type" value="Genomic_DNA"/>
</dbReference>
<evidence type="ECO:0000313" key="2">
    <source>
        <dbReference type="EMBL" id="AIJ26392.1"/>
    </source>
</evidence>
<dbReference type="Proteomes" id="UP000062973">
    <property type="component" value="Chromosome"/>
</dbReference>
<evidence type="ECO:0000256" key="1">
    <source>
        <dbReference type="SAM" id="MobiDB-lite"/>
    </source>
</evidence>
<accession>A0A076N8J2</accession>
<dbReference type="KEGG" id="amq:AMETH_6359"/>
<dbReference type="AlphaFoldDB" id="A0A076N8J2"/>
<dbReference type="STRING" id="1068978.AMETH_6300"/>
<protein>
    <submittedName>
        <fullName evidence="2">Uncharacterized protein</fullName>
    </submittedName>
</protein>
<proteinExistence type="predicted"/>
<name>A0A076N8J2_AMYME</name>